<reference evidence="2 3" key="1">
    <citation type="submission" date="2021-01" db="EMBL/GenBank/DDBJ databases">
        <title>Whole genome shotgun sequence of Planotetraspora mira NBRC 15435.</title>
        <authorList>
            <person name="Komaki H."/>
            <person name="Tamura T."/>
        </authorList>
    </citation>
    <scope>NUCLEOTIDE SEQUENCE [LARGE SCALE GENOMIC DNA]</scope>
    <source>
        <strain evidence="2 3">NBRC 15435</strain>
    </source>
</reference>
<dbReference type="SMART" id="SM00530">
    <property type="entry name" value="HTH_XRE"/>
    <property type="match status" value="1"/>
</dbReference>
<comment type="caution">
    <text evidence="2">The sequence shown here is derived from an EMBL/GenBank/DDBJ whole genome shotgun (WGS) entry which is preliminary data.</text>
</comment>
<accession>A0A8J3TTN3</accession>
<dbReference type="CDD" id="cd00093">
    <property type="entry name" value="HTH_XRE"/>
    <property type="match status" value="1"/>
</dbReference>
<dbReference type="Gene3D" id="1.10.260.40">
    <property type="entry name" value="lambda repressor-like DNA-binding domains"/>
    <property type="match status" value="1"/>
</dbReference>
<dbReference type="Gene3D" id="3.30.450.180">
    <property type="match status" value="1"/>
</dbReference>
<dbReference type="Pfam" id="PF17765">
    <property type="entry name" value="MLTR_LBD"/>
    <property type="match status" value="1"/>
</dbReference>
<dbReference type="InterPro" id="IPR041413">
    <property type="entry name" value="MLTR_LBD"/>
</dbReference>
<proteinExistence type="predicted"/>
<dbReference type="RefSeq" id="WP_203956222.1">
    <property type="nucleotide sequence ID" value="NZ_BOOO01000034.1"/>
</dbReference>
<dbReference type="PANTHER" id="PTHR35010:SF2">
    <property type="entry name" value="BLL4672 PROTEIN"/>
    <property type="match status" value="1"/>
</dbReference>
<name>A0A8J3TTN3_9ACTN</name>
<dbReference type="GO" id="GO:0003677">
    <property type="term" value="F:DNA binding"/>
    <property type="evidence" value="ECO:0007669"/>
    <property type="project" value="InterPro"/>
</dbReference>
<dbReference type="InterPro" id="IPR010982">
    <property type="entry name" value="Lambda_DNA-bd_dom_sf"/>
</dbReference>
<dbReference type="InterPro" id="IPR001387">
    <property type="entry name" value="Cro/C1-type_HTH"/>
</dbReference>
<dbReference type="PROSITE" id="PS50943">
    <property type="entry name" value="HTH_CROC1"/>
    <property type="match status" value="1"/>
</dbReference>
<gene>
    <name evidence="2" type="ORF">Pmi06nite_57650</name>
</gene>
<evidence type="ECO:0000313" key="2">
    <source>
        <dbReference type="EMBL" id="GII32323.1"/>
    </source>
</evidence>
<organism evidence="2 3">
    <name type="scientific">Planotetraspora mira</name>
    <dbReference type="NCBI Taxonomy" id="58121"/>
    <lineage>
        <taxon>Bacteria</taxon>
        <taxon>Bacillati</taxon>
        <taxon>Actinomycetota</taxon>
        <taxon>Actinomycetes</taxon>
        <taxon>Streptosporangiales</taxon>
        <taxon>Streptosporangiaceae</taxon>
        <taxon>Planotetraspora</taxon>
    </lineage>
</organism>
<dbReference type="Pfam" id="PF13560">
    <property type="entry name" value="HTH_31"/>
    <property type="match status" value="1"/>
</dbReference>
<dbReference type="Proteomes" id="UP000650628">
    <property type="component" value="Unassembled WGS sequence"/>
</dbReference>
<dbReference type="SUPFAM" id="SSF47413">
    <property type="entry name" value="lambda repressor-like DNA-binding domains"/>
    <property type="match status" value="1"/>
</dbReference>
<dbReference type="AlphaFoldDB" id="A0A8J3TTN3"/>
<evidence type="ECO:0000259" key="1">
    <source>
        <dbReference type="PROSITE" id="PS50943"/>
    </source>
</evidence>
<dbReference type="PANTHER" id="PTHR35010">
    <property type="entry name" value="BLL4672 PROTEIN-RELATED"/>
    <property type="match status" value="1"/>
</dbReference>
<evidence type="ECO:0000313" key="3">
    <source>
        <dbReference type="Proteomes" id="UP000650628"/>
    </source>
</evidence>
<sequence>MGGIGEFLRARRQVTAPDQVGLTGVGDRRRTPGLRRDEVAKLAGVSLDYYTRLEQGRDRNPSDQVLDALAHALQLDPEAAEHLHKLAHARETRRRSVDRGGQVTPSMLRLLEDWDHAPAYVINHRLDVLAKNRRAAALFAGLRYSDNIMRLTLLDPAARDFYLDWEKEACAMVAHLRAVAGLDCDDPSLLELVEELSRGSEEFRQMWARYEVRARTHESVGMRHREVGDVFVSFEALTIDSAPGQKLIVFQAEPGSPSEEALATLDQTQSAPPKGF</sequence>
<dbReference type="EMBL" id="BOOO01000034">
    <property type="protein sequence ID" value="GII32323.1"/>
    <property type="molecule type" value="Genomic_DNA"/>
</dbReference>
<feature type="domain" description="HTH cro/C1-type" evidence="1">
    <location>
        <begin position="33"/>
        <end position="80"/>
    </location>
</feature>
<protein>
    <submittedName>
        <fullName evidence="2">Transcriptional regulator</fullName>
    </submittedName>
</protein>
<keyword evidence="3" id="KW-1185">Reference proteome</keyword>